<feature type="domain" description="RNA polymerase sigma-70 region 4" evidence="2">
    <location>
        <begin position="95"/>
        <end position="135"/>
    </location>
</feature>
<dbReference type="InterPro" id="IPR013324">
    <property type="entry name" value="RNA_pol_sigma_r3/r4-like"/>
</dbReference>
<dbReference type="GO" id="GO:0006352">
    <property type="term" value="P:DNA-templated transcription initiation"/>
    <property type="evidence" value="ECO:0007669"/>
    <property type="project" value="InterPro"/>
</dbReference>
<dbReference type="InterPro" id="IPR007630">
    <property type="entry name" value="RNA_pol_sigma70_r4"/>
</dbReference>
<organism evidence="3 4">
    <name type="scientific">Fusicatenibacter saccharivorans</name>
    <dbReference type="NCBI Taxonomy" id="1150298"/>
    <lineage>
        <taxon>Bacteria</taxon>
        <taxon>Bacillati</taxon>
        <taxon>Bacillota</taxon>
        <taxon>Clostridia</taxon>
        <taxon>Lachnospirales</taxon>
        <taxon>Lachnospiraceae</taxon>
        <taxon>Fusicatenibacter</taxon>
    </lineage>
</organism>
<dbReference type="Pfam" id="PF04545">
    <property type="entry name" value="Sigma70_r4"/>
    <property type="match status" value="1"/>
</dbReference>
<name>A0A174B4K2_9FIRM</name>
<proteinExistence type="predicted"/>
<protein>
    <submittedName>
        <fullName evidence="3">RNA polymerase sigma factor, sigma-70 family</fullName>
    </submittedName>
</protein>
<evidence type="ECO:0000313" key="4">
    <source>
        <dbReference type="Proteomes" id="UP000095706"/>
    </source>
</evidence>
<evidence type="ECO:0000256" key="1">
    <source>
        <dbReference type="SAM" id="Coils"/>
    </source>
</evidence>
<evidence type="ECO:0000259" key="2">
    <source>
        <dbReference type="Pfam" id="PF04545"/>
    </source>
</evidence>
<dbReference type="Gene3D" id="1.20.140.160">
    <property type="match status" value="1"/>
</dbReference>
<accession>A0A174B4K2</accession>
<evidence type="ECO:0000313" key="3">
    <source>
        <dbReference type="EMBL" id="CUN94680.1"/>
    </source>
</evidence>
<dbReference type="SUPFAM" id="SSF88659">
    <property type="entry name" value="Sigma3 and sigma4 domains of RNA polymerase sigma factors"/>
    <property type="match status" value="1"/>
</dbReference>
<keyword evidence="1" id="KW-0175">Coiled coil</keyword>
<dbReference type="EMBL" id="CYYV01000004">
    <property type="protein sequence ID" value="CUN94680.1"/>
    <property type="molecule type" value="Genomic_DNA"/>
</dbReference>
<dbReference type="RefSeq" id="WP_055226773.1">
    <property type="nucleotide sequence ID" value="NZ_CYYV01000004.1"/>
</dbReference>
<dbReference type="Proteomes" id="UP000095706">
    <property type="component" value="Unassembled WGS sequence"/>
</dbReference>
<reference evidence="3 4" key="1">
    <citation type="submission" date="2015-09" db="EMBL/GenBank/DDBJ databases">
        <authorList>
            <consortium name="Pathogen Informatics"/>
        </authorList>
    </citation>
    <scope>NUCLEOTIDE SEQUENCE [LARGE SCALE GENOMIC DNA]</scope>
    <source>
        <strain evidence="3 4">2789STDY5608849</strain>
    </source>
</reference>
<dbReference type="GO" id="GO:0003700">
    <property type="term" value="F:DNA-binding transcription factor activity"/>
    <property type="evidence" value="ECO:0007669"/>
    <property type="project" value="InterPro"/>
</dbReference>
<feature type="coiled-coil region" evidence="1">
    <location>
        <begin position="4"/>
        <end position="85"/>
    </location>
</feature>
<dbReference type="AlphaFoldDB" id="A0A174B4K2"/>
<sequence length="139" mass="16709">MDQHKEENEKKKEYLRRYHAAELAEREIREEIDDLRMNKMFPALIQDGMPHGSSSGDLSAYAAQLDELLVELKDQMEKRIRIRREITRKIESMQDETEKTVLRLRYIHWLKWEQIAERMGYSLRNITKIHGKALAHFEI</sequence>
<gene>
    <name evidence="3" type="ORF">ERS852406_00975</name>
</gene>